<reference evidence="2 3" key="1">
    <citation type="journal article" date="2015" name="Genome Announc.">
        <title>Draft Genome Sequence of Clostridium tyrobutyricum Strain DIVETGP, Isolated from Cow's Milk for Grana Padano Production.</title>
        <authorList>
            <person name="Soggiu A."/>
            <person name="Piras C."/>
            <person name="Gaiarsa S."/>
            <person name="Sassera D."/>
            <person name="Roncada P."/>
            <person name="Bendixen E."/>
            <person name="Brasca M."/>
            <person name="Bonizzi L."/>
        </authorList>
    </citation>
    <scope>NUCLEOTIDE SEQUENCE [LARGE SCALE GENOMIC DNA]</scope>
    <source>
        <strain evidence="2 3">DIVETGP</strain>
    </source>
</reference>
<dbReference type="Pfam" id="PF00326">
    <property type="entry name" value="Peptidase_S9"/>
    <property type="match status" value="1"/>
</dbReference>
<accession>W6N2L9</accession>
<proteinExistence type="predicted"/>
<dbReference type="GO" id="GO:0052689">
    <property type="term" value="F:carboxylic ester hydrolase activity"/>
    <property type="evidence" value="ECO:0007669"/>
    <property type="project" value="TreeGrafter"/>
</dbReference>
<dbReference type="SUPFAM" id="SSF53474">
    <property type="entry name" value="alpha/beta-Hydrolases"/>
    <property type="match status" value="1"/>
</dbReference>
<evidence type="ECO:0000313" key="2">
    <source>
        <dbReference type="EMBL" id="CDL90301.1"/>
    </source>
</evidence>
<dbReference type="EMBL" id="CBXI010000005">
    <property type="protein sequence ID" value="CDL90301.1"/>
    <property type="molecule type" value="Genomic_DNA"/>
</dbReference>
<dbReference type="Gene3D" id="3.40.50.1820">
    <property type="entry name" value="alpha/beta hydrolase"/>
    <property type="match status" value="1"/>
</dbReference>
<feature type="domain" description="Peptidase S9 prolyl oligopeptidase catalytic" evidence="1">
    <location>
        <begin position="55"/>
        <end position="253"/>
    </location>
</feature>
<sequence>MQKSVEIESKELTLRGMLHVPERINGKIPIVCIFHGFYSDKTEAHFMFVKLSRKLADRGIASVRFDFRGSGESDGEFIDMTVSKELEDANAILDYAGSLDFVDINKIGVIGLSLGGAIASMLAADRRETIKSLCLWSPAGNMRDIIIKGKSKDDVRQIRRKGFFDFEGLSIGTEFLGDIENIDIFRKASSYDKNVLIIHGDKDETVPLCISERYLELYGTNAVLHIVKGADHTFNSKEWEDEVLDCSIAFMETELL</sequence>
<evidence type="ECO:0000313" key="3">
    <source>
        <dbReference type="Proteomes" id="UP000019482"/>
    </source>
</evidence>
<dbReference type="Proteomes" id="UP000019482">
    <property type="component" value="Unassembled WGS sequence"/>
</dbReference>
<dbReference type="GeneID" id="29420512"/>
<name>W6N2L9_CLOTY</name>
<keyword evidence="2" id="KW-0378">Hydrolase</keyword>
<dbReference type="AlphaFoldDB" id="W6N2L9"/>
<dbReference type="PANTHER" id="PTHR43265:SF1">
    <property type="entry name" value="ESTERASE ESTD"/>
    <property type="match status" value="1"/>
</dbReference>
<dbReference type="InterPro" id="IPR029058">
    <property type="entry name" value="AB_hydrolase_fold"/>
</dbReference>
<dbReference type="PANTHER" id="PTHR43265">
    <property type="entry name" value="ESTERASE ESTD"/>
    <property type="match status" value="1"/>
</dbReference>
<dbReference type="InterPro" id="IPR001375">
    <property type="entry name" value="Peptidase_S9_cat"/>
</dbReference>
<keyword evidence="3" id="KW-1185">Reference proteome</keyword>
<comment type="caution">
    <text evidence="2">The sequence shown here is derived from an EMBL/GenBank/DDBJ whole genome shotgun (WGS) entry which is preliminary data.</text>
</comment>
<dbReference type="RefSeq" id="WP_017752325.1">
    <property type="nucleotide sequence ID" value="NZ_CBXI010000005.1"/>
</dbReference>
<evidence type="ECO:0000259" key="1">
    <source>
        <dbReference type="Pfam" id="PF00326"/>
    </source>
</evidence>
<protein>
    <submittedName>
        <fullName evidence="2">Alpha/beta superfamily hydrolase</fullName>
    </submittedName>
</protein>
<dbReference type="InterPro" id="IPR053145">
    <property type="entry name" value="AB_hydrolase_Est10"/>
</dbReference>
<gene>
    <name evidence="2" type="ORF">CTDIVETGP_0371</name>
</gene>
<organism evidence="2 3">
    <name type="scientific">Clostridium tyrobutyricum DIVETGP</name>
    <dbReference type="NCBI Taxonomy" id="1408889"/>
    <lineage>
        <taxon>Bacteria</taxon>
        <taxon>Bacillati</taxon>
        <taxon>Bacillota</taxon>
        <taxon>Clostridia</taxon>
        <taxon>Eubacteriales</taxon>
        <taxon>Clostridiaceae</taxon>
        <taxon>Clostridium</taxon>
    </lineage>
</organism>
<dbReference type="OrthoDB" id="9780269at2"/>